<dbReference type="AlphaFoldDB" id="A0A1G6GEG4"/>
<dbReference type="InterPro" id="IPR038157">
    <property type="entry name" value="FeoA_core_dom"/>
</dbReference>
<evidence type="ECO:0000313" key="3">
    <source>
        <dbReference type="EMBL" id="SDB80367.1"/>
    </source>
</evidence>
<dbReference type="InterPro" id="IPR052713">
    <property type="entry name" value="FeoA"/>
</dbReference>
<dbReference type="SUPFAM" id="SSF50037">
    <property type="entry name" value="C-terminal domain of transcriptional repressors"/>
    <property type="match status" value="1"/>
</dbReference>
<dbReference type="PANTHER" id="PTHR42954:SF2">
    <property type="entry name" value="FE(2+) TRANSPORT PROTEIN A"/>
    <property type="match status" value="1"/>
</dbReference>
<dbReference type="RefSeq" id="WP_217633998.1">
    <property type="nucleotide sequence ID" value="NZ_FMYF01000002.1"/>
</dbReference>
<dbReference type="InterPro" id="IPR007167">
    <property type="entry name" value="Fe-transptr_FeoA-like"/>
</dbReference>
<evidence type="ECO:0000313" key="4">
    <source>
        <dbReference type="Proteomes" id="UP000199086"/>
    </source>
</evidence>
<gene>
    <name evidence="3" type="ORF">GA0111570_102157</name>
</gene>
<accession>A0A1G6GEG4</accession>
<dbReference type="STRING" id="1577474.GA0111570_102157"/>
<name>A0A1G6GEG4_9ACTN</name>
<dbReference type="EMBL" id="FMYF01000002">
    <property type="protein sequence ID" value="SDB80367.1"/>
    <property type="molecule type" value="Genomic_DNA"/>
</dbReference>
<keyword evidence="4" id="KW-1185">Reference proteome</keyword>
<dbReference type="PANTHER" id="PTHR42954">
    <property type="entry name" value="FE(2+) TRANSPORT PROTEIN A"/>
    <property type="match status" value="1"/>
</dbReference>
<keyword evidence="1" id="KW-0408">Iron</keyword>
<dbReference type="GO" id="GO:0046914">
    <property type="term" value="F:transition metal ion binding"/>
    <property type="evidence" value="ECO:0007669"/>
    <property type="project" value="InterPro"/>
</dbReference>
<protein>
    <submittedName>
        <fullName evidence="3">Fe2+ transport system protein FeoA</fullName>
    </submittedName>
</protein>
<reference evidence="3 4" key="1">
    <citation type="submission" date="2016-06" db="EMBL/GenBank/DDBJ databases">
        <authorList>
            <person name="Olsen C.W."/>
            <person name="Carey S."/>
            <person name="Hinshaw L."/>
            <person name="Karasin A.I."/>
        </authorList>
    </citation>
    <scope>NUCLEOTIDE SEQUENCE [LARGE SCALE GENOMIC DNA]</scope>
    <source>
        <strain evidence="3 4">LZ-22</strain>
    </source>
</reference>
<dbReference type="InterPro" id="IPR008988">
    <property type="entry name" value="Transcriptional_repressor_C"/>
</dbReference>
<organism evidence="3 4">
    <name type="scientific">Raineyella antarctica</name>
    <dbReference type="NCBI Taxonomy" id="1577474"/>
    <lineage>
        <taxon>Bacteria</taxon>
        <taxon>Bacillati</taxon>
        <taxon>Actinomycetota</taxon>
        <taxon>Actinomycetes</taxon>
        <taxon>Propionibacteriales</taxon>
        <taxon>Propionibacteriaceae</taxon>
        <taxon>Raineyella</taxon>
    </lineage>
</organism>
<sequence>MSQITVLLSERTVDHSPDASFEPASRGMDELLEGEVALVSRVCHGSDPAAARRLFDLGFTPGATVSKIRRAPFGGPAVYRVADYEIALRPAQARTIVVEGTYAPSSAA</sequence>
<dbReference type="SMART" id="SM00899">
    <property type="entry name" value="FeoA"/>
    <property type="match status" value="1"/>
</dbReference>
<feature type="domain" description="Ferrous iron transporter FeoA-like" evidence="2">
    <location>
        <begin position="26"/>
        <end position="100"/>
    </location>
</feature>
<evidence type="ECO:0000256" key="1">
    <source>
        <dbReference type="ARBA" id="ARBA00023004"/>
    </source>
</evidence>
<dbReference type="Pfam" id="PF04023">
    <property type="entry name" value="FeoA"/>
    <property type="match status" value="1"/>
</dbReference>
<proteinExistence type="predicted"/>
<dbReference type="Proteomes" id="UP000199086">
    <property type="component" value="Unassembled WGS sequence"/>
</dbReference>
<evidence type="ECO:0000259" key="2">
    <source>
        <dbReference type="SMART" id="SM00899"/>
    </source>
</evidence>
<dbReference type="Gene3D" id="2.30.30.90">
    <property type="match status" value="1"/>
</dbReference>